<evidence type="ECO:0000256" key="5">
    <source>
        <dbReference type="ARBA" id="ARBA00023186"/>
    </source>
</evidence>
<keyword evidence="11" id="KW-1185">Reference proteome</keyword>
<dbReference type="CDD" id="cd19499">
    <property type="entry name" value="RecA-like_ClpB_Hsp104-like"/>
    <property type="match status" value="1"/>
</dbReference>
<dbReference type="SUPFAM" id="SSF81923">
    <property type="entry name" value="Double Clp-N motif"/>
    <property type="match status" value="1"/>
</dbReference>
<dbReference type="Pfam" id="PF07724">
    <property type="entry name" value="AAA_2"/>
    <property type="match status" value="1"/>
</dbReference>
<evidence type="ECO:0000259" key="9">
    <source>
        <dbReference type="PROSITE" id="PS51903"/>
    </source>
</evidence>
<evidence type="ECO:0000256" key="6">
    <source>
        <dbReference type="PROSITE-ProRule" id="PRU01251"/>
    </source>
</evidence>
<dbReference type="CDD" id="cd00009">
    <property type="entry name" value="AAA"/>
    <property type="match status" value="1"/>
</dbReference>
<dbReference type="InterPro" id="IPR001270">
    <property type="entry name" value="ClpA/B"/>
</dbReference>
<dbReference type="FunFam" id="3.40.50.300:FF:000025">
    <property type="entry name" value="ATP-dependent Clp protease subunit"/>
    <property type="match status" value="1"/>
</dbReference>
<dbReference type="Pfam" id="PF10431">
    <property type="entry name" value="ClpB_D2-small"/>
    <property type="match status" value="1"/>
</dbReference>
<dbReference type="Gene3D" id="1.10.8.60">
    <property type="match status" value="1"/>
</dbReference>
<dbReference type="PANTHER" id="PTHR11638:SF184">
    <property type="entry name" value="ATPASE WITH CHAPERONE ACTIVITY"/>
    <property type="match status" value="1"/>
</dbReference>
<evidence type="ECO:0000256" key="4">
    <source>
        <dbReference type="ARBA" id="ARBA00022840"/>
    </source>
</evidence>
<dbReference type="GO" id="GO:0005737">
    <property type="term" value="C:cytoplasm"/>
    <property type="evidence" value="ECO:0007669"/>
    <property type="project" value="TreeGrafter"/>
</dbReference>
<organism evidence="10 11">
    <name type="scientific">Lysobacter arseniciresistens ZS79</name>
    <dbReference type="NCBI Taxonomy" id="913325"/>
    <lineage>
        <taxon>Bacteria</taxon>
        <taxon>Pseudomonadati</taxon>
        <taxon>Pseudomonadota</taxon>
        <taxon>Gammaproteobacteria</taxon>
        <taxon>Lysobacterales</taxon>
        <taxon>Lysobacteraceae</taxon>
        <taxon>Novilysobacter</taxon>
    </lineage>
</organism>
<evidence type="ECO:0000256" key="8">
    <source>
        <dbReference type="SAM" id="MobiDB-lite"/>
    </source>
</evidence>
<dbReference type="EMBL" id="AVPT01000021">
    <property type="protein sequence ID" value="KGM55058.1"/>
    <property type="molecule type" value="Genomic_DNA"/>
</dbReference>
<dbReference type="PANTHER" id="PTHR11638">
    <property type="entry name" value="ATP-DEPENDENT CLP PROTEASE"/>
    <property type="match status" value="1"/>
</dbReference>
<sequence>MSINLKTLIGKLNDTCRQSAERAANLCLSHGHYEVDLEHLFLALLEHPRGDVALIAQRSGIGLDGLRRDIGNELARFKQGNARTPVFSPHLPTLFEHAWLIASLDSQTTRIRSGHLLLALLTEPGLAQLAYRGSAQFAKIKRDELKHNFAKLTEGSSEAGDVRFADAGAGVEGETETPPEPGLSKTPALDQYTTNLTARARDGHVDPVVGRDAEIRQMIDILLRRRQNNPILTGEAGVGKTAVVEGLAARIAEGDVPDVLKAVELHVLDLGLLQAGASVKGEFENRLKGVIDEVRKSPHPIVLFIDEAHTMIGAGGQAGQNDAANLLKPALARGELRTIAATTWSEYKKYFEKDAALARRFQVVKVEEPSEVLCAAMLRGMVPLMEKHFGIRVMDEAITEAVRLSHRYISGRQLPDKAVSVLDTACARVALGQSATPAIIEDTRKHLDRLAAEIAALRRETAGGASHDERLAELLAQQSQAQAVLADSEKRLKAESDIAGRIQALRAELEAGDDAAGAAAPEQPRTDAGDAGGTAVATRPKTAKSKKAASALSPRLAELDLLRAELRALQGEAPMVPLQVDGGIVAEIVSAWTGVPLGRMVKDEIRTVRNLAPLLAERVIGQDHALEAIAQRVRTASAKLEDPNKPRGVFMFVGPSGVGKTETALALADILYGGERKLVTINMSEYQEAHSVSGLKGSPPGYVGYGEGGVLTEAVRRNPYSVVLLDEVEKAHPDVLEMFFQVFDKGQMDDAEGREIDFRNTLIILTSNIGSSQIMQACLNKPAAEIPAADALAEALRPVLMKTFKPAFLGRMKVVPYYPISDDVLALIIALKLGRIRDRVEANHKAVFEWDDSLVEAVLQRCTEVDSGARNVDHILNGTLLPEIAESVLAKMAEGERVAKIKVSAGKKGDFKYKVA</sequence>
<dbReference type="InterPro" id="IPR027417">
    <property type="entry name" value="P-loop_NTPase"/>
</dbReference>
<proteinExistence type="inferred from homology"/>
<dbReference type="GO" id="GO:0016887">
    <property type="term" value="F:ATP hydrolysis activity"/>
    <property type="evidence" value="ECO:0007669"/>
    <property type="project" value="InterPro"/>
</dbReference>
<keyword evidence="5" id="KW-0143">Chaperone</keyword>
<keyword evidence="3" id="KW-0547">Nucleotide-binding</keyword>
<name>A0A0A0EYA2_9GAMM</name>
<comment type="similarity">
    <text evidence="1">Belongs to the ClpA/ClpB family.</text>
</comment>
<dbReference type="InterPro" id="IPR003959">
    <property type="entry name" value="ATPase_AAA_core"/>
</dbReference>
<dbReference type="AlphaFoldDB" id="A0A0A0EYA2"/>
<keyword evidence="2 6" id="KW-0677">Repeat</keyword>
<dbReference type="SMART" id="SM00382">
    <property type="entry name" value="AAA"/>
    <property type="match status" value="2"/>
</dbReference>
<dbReference type="PRINTS" id="PR00300">
    <property type="entry name" value="CLPPROTEASEA"/>
</dbReference>
<dbReference type="InterPro" id="IPR036628">
    <property type="entry name" value="Clp_N_dom_sf"/>
</dbReference>
<dbReference type="InterPro" id="IPR003593">
    <property type="entry name" value="AAA+_ATPase"/>
</dbReference>
<evidence type="ECO:0000256" key="1">
    <source>
        <dbReference type="ARBA" id="ARBA00008675"/>
    </source>
</evidence>
<reference evidence="10 11" key="1">
    <citation type="journal article" date="2015" name="Stand. Genomic Sci.">
        <title>Genomic information of the arsenic-resistant bacterium Lysobacter arseniciresistens type strain ZS79(T) and comparison of Lysobacter draft genomes.</title>
        <authorList>
            <person name="Liu L."/>
            <person name="Zhang S."/>
            <person name="Luo M."/>
            <person name="Wang G."/>
        </authorList>
    </citation>
    <scope>NUCLEOTIDE SEQUENCE [LARGE SCALE GENOMIC DNA]</scope>
    <source>
        <strain evidence="10 11">ZS79</strain>
    </source>
</reference>
<keyword evidence="7" id="KW-0175">Coiled coil</keyword>
<dbReference type="eggNOG" id="COG0542">
    <property type="taxonomic scope" value="Bacteria"/>
</dbReference>
<evidence type="ECO:0000313" key="10">
    <source>
        <dbReference type="EMBL" id="KGM55058.1"/>
    </source>
</evidence>
<dbReference type="GO" id="GO:0005524">
    <property type="term" value="F:ATP binding"/>
    <property type="evidence" value="ECO:0007669"/>
    <property type="project" value="UniProtKB-KW"/>
</dbReference>
<dbReference type="FunFam" id="3.40.50.300:FF:000010">
    <property type="entry name" value="Chaperone clpB 1, putative"/>
    <property type="match status" value="1"/>
</dbReference>
<dbReference type="Pfam" id="PF02861">
    <property type="entry name" value="Clp_N"/>
    <property type="match status" value="1"/>
</dbReference>
<dbReference type="InterPro" id="IPR019489">
    <property type="entry name" value="Clp_ATPase_C"/>
</dbReference>
<evidence type="ECO:0000256" key="2">
    <source>
        <dbReference type="ARBA" id="ARBA00022737"/>
    </source>
</evidence>
<dbReference type="InterPro" id="IPR004176">
    <property type="entry name" value="Clp_R_N"/>
</dbReference>
<dbReference type="Proteomes" id="UP000029989">
    <property type="component" value="Unassembled WGS sequence"/>
</dbReference>
<dbReference type="PROSITE" id="PS00870">
    <property type="entry name" value="CLPAB_1"/>
    <property type="match status" value="1"/>
</dbReference>
<dbReference type="Gene3D" id="1.10.1780.10">
    <property type="entry name" value="Clp, N-terminal domain"/>
    <property type="match status" value="1"/>
</dbReference>
<feature type="region of interest" description="Disordered" evidence="8">
    <location>
        <begin position="513"/>
        <end position="549"/>
    </location>
</feature>
<feature type="region of interest" description="Disordered" evidence="8">
    <location>
        <begin position="169"/>
        <end position="188"/>
    </location>
</feature>
<dbReference type="Pfam" id="PF00004">
    <property type="entry name" value="AAA"/>
    <property type="match status" value="1"/>
</dbReference>
<comment type="caution">
    <text evidence="10">The sequence shown here is derived from an EMBL/GenBank/DDBJ whole genome shotgun (WGS) entry which is preliminary data.</text>
</comment>
<keyword evidence="4" id="KW-0067">ATP-binding</keyword>
<dbReference type="Pfam" id="PF17871">
    <property type="entry name" value="AAA_lid_9"/>
    <property type="match status" value="1"/>
</dbReference>
<dbReference type="RefSeq" id="WP_036212013.1">
    <property type="nucleotide sequence ID" value="NZ_AVPT01000021.1"/>
</dbReference>
<dbReference type="SMART" id="SM01086">
    <property type="entry name" value="ClpB_D2-small"/>
    <property type="match status" value="1"/>
</dbReference>
<evidence type="ECO:0000256" key="3">
    <source>
        <dbReference type="ARBA" id="ARBA00022741"/>
    </source>
</evidence>
<protein>
    <submittedName>
        <fullName evidence="10">ATPase AAA</fullName>
    </submittedName>
</protein>
<dbReference type="Gene3D" id="3.40.50.300">
    <property type="entry name" value="P-loop containing nucleotide triphosphate hydrolases"/>
    <property type="match status" value="3"/>
</dbReference>
<feature type="coiled-coil region" evidence="7">
    <location>
        <begin position="440"/>
        <end position="491"/>
    </location>
</feature>
<dbReference type="OrthoDB" id="9803641at2"/>
<feature type="domain" description="Clp R" evidence="9">
    <location>
        <begin position="9"/>
        <end position="155"/>
    </location>
</feature>
<dbReference type="STRING" id="913325.N799_07640"/>
<accession>A0A0A0EYA2</accession>
<dbReference type="NCBIfam" id="TIGR03345">
    <property type="entry name" value="VI_ClpV1"/>
    <property type="match status" value="1"/>
</dbReference>
<dbReference type="GO" id="GO:0034605">
    <property type="term" value="P:cellular response to heat"/>
    <property type="evidence" value="ECO:0007669"/>
    <property type="project" value="TreeGrafter"/>
</dbReference>
<dbReference type="InterPro" id="IPR017729">
    <property type="entry name" value="ATPase_T6SS_ClpV1"/>
</dbReference>
<dbReference type="PROSITE" id="PS51903">
    <property type="entry name" value="CLP_R"/>
    <property type="match status" value="1"/>
</dbReference>
<dbReference type="InterPro" id="IPR050130">
    <property type="entry name" value="ClpA_ClpB"/>
</dbReference>
<dbReference type="SUPFAM" id="SSF52540">
    <property type="entry name" value="P-loop containing nucleoside triphosphate hydrolases"/>
    <property type="match status" value="2"/>
</dbReference>
<dbReference type="InterPro" id="IPR041546">
    <property type="entry name" value="ClpA/ClpB_AAA_lid"/>
</dbReference>
<evidence type="ECO:0000256" key="7">
    <source>
        <dbReference type="SAM" id="Coils"/>
    </source>
</evidence>
<evidence type="ECO:0000313" key="11">
    <source>
        <dbReference type="Proteomes" id="UP000029989"/>
    </source>
</evidence>
<dbReference type="InterPro" id="IPR018368">
    <property type="entry name" value="ClpA/B_CS1"/>
</dbReference>
<gene>
    <name evidence="10" type="ORF">N799_07640</name>
</gene>